<keyword evidence="2" id="KW-1185">Reference proteome</keyword>
<gene>
    <name evidence="1" type="ORF">GC101_18145</name>
</gene>
<evidence type="ECO:0000313" key="2">
    <source>
        <dbReference type="Proteomes" id="UP000596857"/>
    </source>
</evidence>
<sequence length="64" mass="7407">MEAYIYLSVGFRGKNIWEMVIIVVDKTDDNSIKNEHTSKKNEGKEPQIMDLTEQVVEMFGKLSK</sequence>
<protein>
    <submittedName>
        <fullName evidence="1">Uncharacterized protein</fullName>
    </submittedName>
</protein>
<dbReference type="Proteomes" id="UP000596857">
    <property type="component" value="Unassembled WGS sequence"/>
</dbReference>
<dbReference type="EMBL" id="WHOB01000058">
    <property type="protein sequence ID" value="NOU80785.1"/>
    <property type="molecule type" value="Genomic_DNA"/>
</dbReference>
<reference evidence="1 2" key="1">
    <citation type="submission" date="2019-10" db="EMBL/GenBank/DDBJ databases">
        <title>Description of Paenibacillus terricola sp. nov.</title>
        <authorList>
            <person name="Carlier A."/>
            <person name="Qi S."/>
        </authorList>
    </citation>
    <scope>NUCLEOTIDE SEQUENCE [LARGE SCALE GENOMIC DNA]</scope>
    <source>
        <strain evidence="1 2">LMG 31459</strain>
    </source>
</reference>
<organism evidence="1 2">
    <name type="scientific">Paenibacillus phytohabitans</name>
    <dbReference type="NCBI Taxonomy" id="2654978"/>
    <lineage>
        <taxon>Bacteria</taxon>
        <taxon>Bacillati</taxon>
        <taxon>Bacillota</taxon>
        <taxon>Bacilli</taxon>
        <taxon>Bacillales</taxon>
        <taxon>Paenibacillaceae</taxon>
        <taxon>Paenibacillus</taxon>
    </lineage>
</organism>
<evidence type="ECO:0000313" key="1">
    <source>
        <dbReference type="EMBL" id="NOU80785.1"/>
    </source>
</evidence>
<proteinExistence type="predicted"/>
<name>A0ABX1YID9_9BACL</name>
<accession>A0ABX1YID9</accession>
<comment type="caution">
    <text evidence="1">The sequence shown here is derived from an EMBL/GenBank/DDBJ whole genome shotgun (WGS) entry which is preliminary data.</text>
</comment>